<dbReference type="PANTHER" id="PTHR30522">
    <property type="entry name" value="NUCLEOSIDE TRIPHOSPHATE PYROPHOSPHOHYDROLASE"/>
    <property type="match status" value="1"/>
</dbReference>
<organism evidence="3 4">
    <name type="scientific">Microbacterium telephonicum</name>
    <dbReference type="NCBI Taxonomy" id="1714841"/>
    <lineage>
        <taxon>Bacteria</taxon>
        <taxon>Bacillati</taxon>
        <taxon>Actinomycetota</taxon>
        <taxon>Actinomycetes</taxon>
        <taxon>Micrococcales</taxon>
        <taxon>Microbacteriaceae</taxon>
        <taxon>Microbacterium</taxon>
    </lineage>
</organism>
<sequence>MASPAARGEHRDDSLTDPLRQAAETMRAVRARCVWSQQIDHEALVPYLVEESAELIDAVEVGSRADLREELGDLLWQVLFHAEIAAGDPDDPFDIDDVAAGLVEKMVRRHPHVFADAVATTPEEVLVHWNAAKAAEKRHRRSVLDGVSPHMPSLALAQKLLGKAASVGAAAPALTPEPARPHRVAETAAEPHGLVVQMRSRGQWAYVPGSEAELGERMLELVALARAQGWDAERAMRGAIRGLEHRIRDTEADAAADAEAEAEAGGALDAARTDEAETGATDLEN</sequence>
<dbReference type="GO" id="GO:0006203">
    <property type="term" value="P:dGTP catabolic process"/>
    <property type="evidence" value="ECO:0007669"/>
    <property type="project" value="TreeGrafter"/>
</dbReference>
<name>A0A498C901_9MICO</name>
<evidence type="ECO:0000313" key="4">
    <source>
        <dbReference type="Proteomes" id="UP000273158"/>
    </source>
</evidence>
<dbReference type="InterPro" id="IPR011551">
    <property type="entry name" value="NTP_PyrPHydrolase_MazG"/>
</dbReference>
<dbReference type="NCBIfam" id="TIGR00444">
    <property type="entry name" value="mazG"/>
    <property type="match status" value="1"/>
</dbReference>
<dbReference type="GO" id="GO:0046076">
    <property type="term" value="P:dTTP catabolic process"/>
    <property type="evidence" value="ECO:0007669"/>
    <property type="project" value="TreeGrafter"/>
</dbReference>
<dbReference type="InterPro" id="IPR048015">
    <property type="entry name" value="NTP-PPase_MazG-like_N"/>
</dbReference>
<dbReference type="OrthoDB" id="9808939at2"/>
<reference evidence="3 4" key="1">
    <citation type="journal article" date="2015" name="Stand. Genomic Sci.">
        <title>Genomic Encyclopedia of Bacterial and Archaeal Type Strains, Phase III: the genomes of soil and plant-associated and newly described type strains.</title>
        <authorList>
            <person name="Whitman W.B."/>
            <person name="Woyke T."/>
            <person name="Klenk H.P."/>
            <person name="Zhou Y."/>
            <person name="Lilburn T.G."/>
            <person name="Beck B.J."/>
            <person name="De Vos P."/>
            <person name="Vandamme P."/>
            <person name="Eisen J.A."/>
            <person name="Garrity G."/>
            <person name="Hugenholtz P."/>
            <person name="Kyrpides N.C."/>
        </authorList>
    </citation>
    <scope>NUCLEOTIDE SEQUENCE [LARGE SCALE GENOMIC DNA]</scope>
    <source>
        <strain evidence="3 4">S2T63</strain>
    </source>
</reference>
<dbReference type="GO" id="GO:0046052">
    <property type="term" value="P:UTP catabolic process"/>
    <property type="evidence" value="ECO:0007669"/>
    <property type="project" value="TreeGrafter"/>
</dbReference>
<keyword evidence="3" id="KW-0378">Hydrolase</keyword>
<dbReference type="RefSeq" id="WP_121058004.1">
    <property type="nucleotide sequence ID" value="NZ_RCDB01000002.1"/>
</dbReference>
<dbReference type="SUPFAM" id="SSF101386">
    <property type="entry name" value="all-alpha NTP pyrophosphatases"/>
    <property type="match status" value="1"/>
</dbReference>
<feature type="region of interest" description="Disordered" evidence="1">
    <location>
        <begin position="250"/>
        <end position="285"/>
    </location>
</feature>
<dbReference type="InterPro" id="IPR004518">
    <property type="entry name" value="MazG-like_dom"/>
</dbReference>
<dbReference type="Pfam" id="PF03819">
    <property type="entry name" value="MazG"/>
    <property type="match status" value="1"/>
</dbReference>
<evidence type="ECO:0000313" key="3">
    <source>
        <dbReference type="EMBL" id="RLK48988.1"/>
    </source>
</evidence>
<dbReference type="CDD" id="cd11528">
    <property type="entry name" value="NTP-PPase_MazG_Nterm"/>
    <property type="match status" value="1"/>
</dbReference>
<dbReference type="GO" id="GO:0046061">
    <property type="term" value="P:dATP catabolic process"/>
    <property type="evidence" value="ECO:0007669"/>
    <property type="project" value="TreeGrafter"/>
</dbReference>
<proteinExistence type="predicted"/>
<dbReference type="GO" id="GO:0047429">
    <property type="term" value="F:nucleoside triphosphate diphosphatase activity"/>
    <property type="evidence" value="ECO:0007669"/>
    <property type="project" value="TreeGrafter"/>
</dbReference>
<dbReference type="EMBL" id="RCDB01000002">
    <property type="protein sequence ID" value="RLK48988.1"/>
    <property type="molecule type" value="Genomic_DNA"/>
</dbReference>
<dbReference type="PANTHER" id="PTHR30522:SF0">
    <property type="entry name" value="NUCLEOSIDE TRIPHOSPHATE PYROPHOSPHOHYDROLASE"/>
    <property type="match status" value="1"/>
</dbReference>
<evidence type="ECO:0000256" key="1">
    <source>
        <dbReference type="SAM" id="MobiDB-lite"/>
    </source>
</evidence>
<dbReference type="GO" id="GO:0046081">
    <property type="term" value="P:dUTP catabolic process"/>
    <property type="evidence" value="ECO:0007669"/>
    <property type="project" value="TreeGrafter"/>
</dbReference>
<feature type="compositionally biased region" description="Acidic residues" evidence="1">
    <location>
        <begin position="252"/>
        <end position="262"/>
    </location>
</feature>
<gene>
    <name evidence="3" type="ORF">C7474_1118</name>
</gene>
<evidence type="ECO:0000259" key="2">
    <source>
        <dbReference type="Pfam" id="PF03819"/>
    </source>
</evidence>
<dbReference type="AlphaFoldDB" id="A0A498C901"/>
<feature type="domain" description="NTP pyrophosphohydrolase MazG-like" evidence="2">
    <location>
        <begin position="41"/>
        <end position="114"/>
    </location>
</feature>
<dbReference type="Gene3D" id="1.10.287.1080">
    <property type="entry name" value="MazG-like"/>
    <property type="match status" value="2"/>
</dbReference>
<comment type="caution">
    <text evidence="3">The sequence shown here is derived from an EMBL/GenBank/DDBJ whole genome shotgun (WGS) entry which is preliminary data.</text>
</comment>
<dbReference type="Proteomes" id="UP000273158">
    <property type="component" value="Unassembled WGS sequence"/>
</dbReference>
<keyword evidence="4" id="KW-1185">Reference proteome</keyword>
<accession>A0A498C901</accession>
<protein>
    <submittedName>
        <fullName evidence="3">XTP/dITP diphosphohydrolase</fullName>
    </submittedName>
</protein>
<dbReference type="GO" id="GO:0046047">
    <property type="term" value="P:TTP catabolic process"/>
    <property type="evidence" value="ECO:0007669"/>
    <property type="project" value="TreeGrafter"/>
</dbReference>